<name>A0A251URP8_HELAN</name>
<reference evidence="2" key="1">
    <citation type="journal article" date="2017" name="Nature">
        <title>The sunflower genome provides insights into oil metabolism, flowering and Asterid evolution.</title>
        <authorList>
            <person name="Badouin H."/>
            <person name="Gouzy J."/>
            <person name="Grassa C.J."/>
            <person name="Murat F."/>
            <person name="Staton S.E."/>
            <person name="Cottret L."/>
            <person name="Lelandais-Briere C."/>
            <person name="Owens G.L."/>
            <person name="Carrere S."/>
            <person name="Mayjonade B."/>
            <person name="Legrand L."/>
            <person name="Gill N."/>
            <person name="Kane N.C."/>
            <person name="Bowers J.E."/>
            <person name="Hubner S."/>
            <person name="Bellec A."/>
            <person name="Berard A."/>
            <person name="Berges H."/>
            <person name="Blanchet N."/>
            <person name="Boniface M.C."/>
            <person name="Brunel D."/>
            <person name="Catrice O."/>
            <person name="Chaidir N."/>
            <person name="Claudel C."/>
            <person name="Donnadieu C."/>
            <person name="Faraut T."/>
            <person name="Fievet G."/>
            <person name="Helmstetter N."/>
            <person name="King M."/>
            <person name="Knapp S.J."/>
            <person name="Lai Z."/>
            <person name="Le Paslier M.C."/>
            <person name="Lippi Y."/>
            <person name="Lorenzon L."/>
            <person name="Mandel J.R."/>
            <person name="Marage G."/>
            <person name="Marchand G."/>
            <person name="Marquand E."/>
            <person name="Bret-Mestries E."/>
            <person name="Morien E."/>
            <person name="Nambeesan S."/>
            <person name="Nguyen T."/>
            <person name="Pegot-Espagnet P."/>
            <person name="Pouilly N."/>
            <person name="Raftis F."/>
            <person name="Sallet E."/>
            <person name="Schiex T."/>
            <person name="Thomas J."/>
            <person name="Vandecasteele C."/>
            <person name="Vares D."/>
            <person name="Vear F."/>
            <person name="Vautrin S."/>
            <person name="Crespi M."/>
            <person name="Mangin B."/>
            <person name="Burke J.M."/>
            <person name="Salse J."/>
            <person name="Munos S."/>
            <person name="Vincourt P."/>
            <person name="Rieseberg L.H."/>
            <person name="Langlade N.B."/>
        </authorList>
    </citation>
    <scope>NUCLEOTIDE SEQUENCE [LARGE SCALE GENOMIC DNA]</scope>
    <source>
        <strain evidence="2">cv. SF193</strain>
    </source>
</reference>
<evidence type="ECO:0000313" key="2">
    <source>
        <dbReference type="Proteomes" id="UP000215914"/>
    </source>
</evidence>
<dbReference type="Proteomes" id="UP000215914">
    <property type="component" value="Chromosome 5"/>
</dbReference>
<dbReference type="EMBL" id="CM007894">
    <property type="protein sequence ID" value="OTG25001.1"/>
    <property type="molecule type" value="Genomic_DNA"/>
</dbReference>
<keyword evidence="2" id="KW-1185">Reference proteome</keyword>
<gene>
    <name evidence="1" type="ORF">HannXRQ_Chr05g0142931</name>
</gene>
<dbReference type="AlphaFoldDB" id="A0A251URP8"/>
<evidence type="ECO:0000313" key="1">
    <source>
        <dbReference type="EMBL" id="OTG25001.1"/>
    </source>
</evidence>
<proteinExistence type="predicted"/>
<organism evidence="1 2">
    <name type="scientific">Helianthus annuus</name>
    <name type="common">Common sunflower</name>
    <dbReference type="NCBI Taxonomy" id="4232"/>
    <lineage>
        <taxon>Eukaryota</taxon>
        <taxon>Viridiplantae</taxon>
        <taxon>Streptophyta</taxon>
        <taxon>Embryophyta</taxon>
        <taxon>Tracheophyta</taxon>
        <taxon>Spermatophyta</taxon>
        <taxon>Magnoliopsida</taxon>
        <taxon>eudicotyledons</taxon>
        <taxon>Gunneridae</taxon>
        <taxon>Pentapetalae</taxon>
        <taxon>asterids</taxon>
        <taxon>campanulids</taxon>
        <taxon>Asterales</taxon>
        <taxon>Asteraceae</taxon>
        <taxon>Asteroideae</taxon>
        <taxon>Heliantheae alliance</taxon>
        <taxon>Heliantheae</taxon>
        <taxon>Helianthus</taxon>
    </lineage>
</organism>
<accession>A0A251URP8</accession>
<dbReference type="InParanoid" id="A0A251URP8"/>
<protein>
    <submittedName>
        <fullName evidence="1">Uncharacterized protein</fullName>
    </submittedName>
</protein>
<sequence>MIFMTSDGNVLVTTTGLGWFILNIPVLHNKHVFSQTCMIFMTSDGNVLVTTTGLGWSAYEQRDNPMGLCPPFSFEIHIN</sequence>